<reference evidence="1 2" key="1">
    <citation type="submission" date="2024-01" db="EMBL/GenBank/DDBJ databases">
        <title>Genome assemblies of Stephania.</title>
        <authorList>
            <person name="Yang L."/>
        </authorList>
    </citation>
    <scope>NUCLEOTIDE SEQUENCE [LARGE SCALE GENOMIC DNA]</scope>
    <source>
        <strain evidence="1">YNDBR</strain>
        <tissue evidence="1">Leaf</tissue>
    </source>
</reference>
<sequence length="149" mass="16975">MAEEAEVQIELVLPIYETLYEEMLSAPTDTGVRVTAKARQSREFQRHHPEKFHSGTECGTTKIHDVLTTPNHMRSNILPVSLFGEVDVWLRTTVASMWTLKIGSWVFEEPNSSRRSAALQSKMGVWPWVSMAPDEYGLRSSVITHYRIA</sequence>
<protein>
    <submittedName>
        <fullName evidence="1">Uncharacterized protein</fullName>
    </submittedName>
</protein>
<name>A0AAP0LGD6_9MAGN</name>
<evidence type="ECO:0000313" key="1">
    <source>
        <dbReference type="EMBL" id="KAK9169155.1"/>
    </source>
</evidence>
<dbReference type="AlphaFoldDB" id="A0AAP0LGD6"/>
<organism evidence="1 2">
    <name type="scientific">Stephania yunnanensis</name>
    <dbReference type="NCBI Taxonomy" id="152371"/>
    <lineage>
        <taxon>Eukaryota</taxon>
        <taxon>Viridiplantae</taxon>
        <taxon>Streptophyta</taxon>
        <taxon>Embryophyta</taxon>
        <taxon>Tracheophyta</taxon>
        <taxon>Spermatophyta</taxon>
        <taxon>Magnoliopsida</taxon>
        <taxon>Ranunculales</taxon>
        <taxon>Menispermaceae</taxon>
        <taxon>Menispermoideae</taxon>
        <taxon>Cissampelideae</taxon>
        <taxon>Stephania</taxon>
    </lineage>
</organism>
<accession>A0AAP0LGD6</accession>
<comment type="caution">
    <text evidence="1">The sequence shown here is derived from an EMBL/GenBank/DDBJ whole genome shotgun (WGS) entry which is preliminary data.</text>
</comment>
<keyword evidence="2" id="KW-1185">Reference proteome</keyword>
<gene>
    <name evidence="1" type="ORF">Syun_001295</name>
</gene>
<dbReference type="EMBL" id="JBBNAF010000001">
    <property type="protein sequence ID" value="KAK9169155.1"/>
    <property type="molecule type" value="Genomic_DNA"/>
</dbReference>
<dbReference type="Proteomes" id="UP001420932">
    <property type="component" value="Unassembled WGS sequence"/>
</dbReference>
<evidence type="ECO:0000313" key="2">
    <source>
        <dbReference type="Proteomes" id="UP001420932"/>
    </source>
</evidence>
<proteinExistence type="predicted"/>